<gene>
    <name evidence="1" type="ORF">DSM106972_063150</name>
</gene>
<name>A0A3S1CGJ8_9CYAN</name>
<organism evidence="1 2">
    <name type="scientific">Dulcicalothrix desertica PCC 7102</name>
    <dbReference type="NCBI Taxonomy" id="232991"/>
    <lineage>
        <taxon>Bacteria</taxon>
        <taxon>Bacillati</taxon>
        <taxon>Cyanobacteriota</taxon>
        <taxon>Cyanophyceae</taxon>
        <taxon>Nostocales</taxon>
        <taxon>Calotrichaceae</taxon>
        <taxon>Dulcicalothrix</taxon>
    </lineage>
</organism>
<evidence type="ECO:0000313" key="2">
    <source>
        <dbReference type="Proteomes" id="UP000271624"/>
    </source>
</evidence>
<dbReference type="OrthoDB" id="9888655at2"/>
<dbReference type="Proteomes" id="UP000271624">
    <property type="component" value="Unassembled WGS sequence"/>
</dbReference>
<sequence length="232" mass="26002">MSETVEVDLIAVETEILAQTQIRLGNSVHTLKLVRNGVMVEIILCSVCQKMTQALDSIFENIPAINQTRNLRQRFRRLKERIAILEAELNARVIPYNLALQRFNDIAGTLSNISKKYDISDFTNFTDAQNKVTEFYELASRSRIDSPLPAEITIELLEDLYKGATSKKSLKQFVSALENGMARSAKNAAGIKSLIGEVRGYTHELKIMGSGSRLLGREVDGRIIFSELSDHL</sequence>
<reference evidence="1" key="1">
    <citation type="submission" date="2018-12" db="EMBL/GenBank/DDBJ databases">
        <authorList>
            <person name="Will S."/>
            <person name="Neumann-Schaal M."/>
            <person name="Henke P."/>
        </authorList>
    </citation>
    <scope>NUCLEOTIDE SEQUENCE</scope>
    <source>
        <strain evidence="1">PCC 7102</strain>
    </source>
</reference>
<dbReference type="RefSeq" id="WP_127084502.1">
    <property type="nucleotide sequence ID" value="NZ_RSCL01000017.1"/>
</dbReference>
<comment type="caution">
    <text evidence="1">The sequence shown here is derived from an EMBL/GenBank/DDBJ whole genome shotgun (WGS) entry which is preliminary data.</text>
</comment>
<dbReference type="AlphaFoldDB" id="A0A3S1CGJ8"/>
<dbReference type="EMBL" id="RSCL01000017">
    <property type="protein sequence ID" value="RUT02240.1"/>
    <property type="molecule type" value="Genomic_DNA"/>
</dbReference>
<evidence type="ECO:0000313" key="1">
    <source>
        <dbReference type="EMBL" id="RUT02240.1"/>
    </source>
</evidence>
<reference evidence="1" key="2">
    <citation type="journal article" date="2019" name="Genome Biol. Evol.">
        <title>Day and night: Metabolic profiles and evolutionary relationships of six axenic non-marine cyanobacteria.</title>
        <authorList>
            <person name="Will S.E."/>
            <person name="Henke P."/>
            <person name="Boedeker C."/>
            <person name="Huang S."/>
            <person name="Brinkmann H."/>
            <person name="Rohde M."/>
            <person name="Jarek M."/>
            <person name="Friedl T."/>
            <person name="Seufert S."/>
            <person name="Schumacher M."/>
            <person name="Overmann J."/>
            <person name="Neumann-Schaal M."/>
            <person name="Petersen J."/>
        </authorList>
    </citation>
    <scope>NUCLEOTIDE SEQUENCE [LARGE SCALE GENOMIC DNA]</scope>
    <source>
        <strain evidence="1">PCC 7102</strain>
    </source>
</reference>
<protein>
    <submittedName>
        <fullName evidence="1">Uncharacterized protein</fullName>
    </submittedName>
</protein>
<keyword evidence="2" id="KW-1185">Reference proteome</keyword>
<proteinExistence type="predicted"/>
<accession>A0A3S1CGJ8</accession>